<dbReference type="PANTHER" id="PTHR46621">
    <property type="entry name" value="SNRNA-ACTIVATING PROTEIN COMPLEX SUBUNIT 4"/>
    <property type="match status" value="1"/>
</dbReference>
<evidence type="ECO:0000256" key="2">
    <source>
        <dbReference type="ARBA" id="ARBA00023125"/>
    </source>
</evidence>
<dbReference type="Gene3D" id="1.10.10.60">
    <property type="entry name" value="Homeodomain-like"/>
    <property type="match status" value="2"/>
</dbReference>
<dbReference type="GO" id="GO:0019185">
    <property type="term" value="C:snRNA-activating protein complex"/>
    <property type="evidence" value="ECO:0007669"/>
    <property type="project" value="TreeGrafter"/>
</dbReference>
<dbReference type="CDD" id="cd00167">
    <property type="entry name" value="SANT"/>
    <property type="match status" value="2"/>
</dbReference>
<dbReference type="EMBL" id="JAFCMP010000457">
    <property type="protein sequence ID" value="KAG5179549.1"/>
    <property type="molecule type" value="Genomic_DNA"/>
</dbReference>
<evidence type="ECO:0000259" key="6">
    <source>
        <dbReference type="PROSITE" id="PS50090"/>
    </source>
</evidence>
<dbReference type="InterPro" id="IPR051575">
    <property type="entry name" value="Myb-like_DNA-bd"/>
</dbReference>
<feature type="region of interest" description="Disordered" evidence="5">
    <location>
        <begin position="62"/>
        <end position="86"/>
    </location>
</feature>
<dbReference type="Proteomes" id="UP000664859">
    <property type="component" value="Unassembled WGS sequence"/>
</dbReference>
<dbReference type="InterPro" id="IPR009057">
    <property type="entry name" value="Homeodomain-like_sf"/>
</dbReference>
<keyword evidence="1" id="KW-0805">Transcription regulation</keyword>
<organism evidence="8 9">
    <name type="scientific">Tribonema minus</name>
    <dbReference type="NCBI Taxonomy" id="303371"/>
    <lineage>
        <taxon>Eukaryota</taxon>
        <taxon>Sar</taxon>
        <taxon>Stramenopiles</taxon>
        <taxon>Ochrophyta</taxon>
        <taxon>PX clade</taxon>
        <taxon>Xanthophyceae</taxon>
        <taxon>Tribonematales</taxon>
        <taxon>Tribonemataceae</taxon>
        <taxon>Tribonema</taxon>
    </lineage>
</organism>
<protein>
    <submittedName>
        <fullName evidence="8">Uncharacterized protein</fullName>
    </submittedName>
</protein>
<keyword evidence="3" id="KW-0804">Transcription</keyword>
<evidence type="ECO:0000256" key="4">
    <source>
        <dbReference type="ARBA" id="ARBA00023242"/>
    </source>
</evidence>
<evidence type="ECO:0000259" key="7">
    <source>
        <dbReference type="PROSITE" id="PS51294"/>
    </source>
</evidence>
<dbReference type="InterPro" id="IPR017930">
    <property type="entry name" value="Myb_dom"/>
</dbReference>
<evidence type="ECO:0000313" key="9">
    <source>
        <dbReference type="Proteomes" id="UP000664859"/>
    </source>
</evidence>
<dbReference type="SUPFAM" id="SSF46689">
    <property type="entry name" value="Homeodomain-like"/>
    <property type="match status" value="1"/>
</dbReference>
<dbReference type="AlphaFoldDB" id="A0A835YQW6"/>
<dbReference type="OrthoDB" id="2143914at2759"/>
<evidence type="ECO:0000256" key="5">
    <source>
        <dbReference type="SAM" id="MobiDB-lite"/>
    </source>
</evidence>
<feature type="domain" description="HTH myb-type" evidence="7">
    <location>
        <begin position="168"/>
        <end position="216"/>
    </location>
</feature>
<keyword evidence="4" id="KW-0539">Nucleus</keyword>
<dbReference type="GO" id="GO:0000978">
    <property type="term" value="F:RNA polymerase II cis-regulatory region sequence-specific DNA binding"/>
    <property type="evidence" value="ECO:0007669"/>
    <property type="project" value="TreeGrafter"/>
</dbReference>
<reference evidence="8" key="1">
    <citation type="submission" date="2021-02" db="EMBL/GenBank/DDBJ databases">
        <title>First Annotated Genome of the Yellow-green Alga Tribonema minus.</title>
        <authorList>
            <person name="Mahan K.M."/>
        </authorList>
    </citation>
    <scope>NUCLEOTIDE SEQUENCE</scope>
    <source>
        <strain evidence="8">UTEX B ZZ1240</strain>
    </source>
</reference>
<dbReference type="PROSITE" id="PS51294">
    <property type="entry name" value="HTH_MYB"/>
    <property type="match status" value="1"/>
</dbReference>
<keyword evidence="9" id="KW-1185">Reference proteome</keyword>
<dbReference type="Pfam" id="PF13921">
    <property type="entry name" value="Myb_DNA-bind_6"/>
    <property type="match status" value="1"/>
</dbReference>
<evidence type="ECO:0000313" key="8">
    <source>
        <dbReference type="EMBL" id="KAG5179549.1"/>
    </source>
</evidence>
<evidence type="ECO:0000256" key="1">
    <source>
        <dbReference type="ARBA" id="ARBA00023015"/>
    </source>
</evidence>
<evidence type="ECO:0000256" key="3">
    <source>
        <dbReference type="ARBA" id="ARBA00023163"/>
    </source>
</evidence>
<dbReference type="InterPro" id="IPR001005">
    <property type="entry name" value="SANT/Myb"/>
</dbReference>
<keyword evidence="2" id="KW-0238">DNA-binding</keyword>
<sequence length="306" mass="34329">MYHSTTHGPARVLPSPQCHAEMCTLRDDASLVARRRHYHARCEHRHSTGPKTGMRFHHHQLEKIRKHQSAHAAEASRDRGGAPHLDPSMMAELNSHGIELHNPEAWPPEATRHLDTLVRGPVGRPSSAWGEFPRALAAALPGFTVSPQQCLLHWRLVINNGGAVTGVRTWSDVEDARLNSLVNMFGTKWSAVAQLLPGREPKQCRERFLNVVDPSKTRKAWTPEEDELLLRVHDRVRNQFARTAKYFSDRSYNEVRPSRVQCVAAPPLSSIARIIQIVYAWGRMCSQPGCAHGQVLLGPQLQRGAP</sequence>
<gene>
    <name evidence="8" type="ORF">JKP88DRAFT_167482</name>
</gene>
<name>A0A835YQW6_9STRA</name>
<dbReference type="SMART" id="SM00717">
    <property type="entry name" value="SANT"/>
    <property type="match status" value="2"/>
</dbReference>
<dbReference type="GO" id="GO:0042796">
    <property type="term" value="P:snRNA transcription by RNA polymerase III"/>
    <property type="evidence" value="ECO:0007669"/>
    <property type="project" value="TreeGrafter"/>
</dbReference>
<proteinExistence type="predicted"/>
<feature type="domain" description="Myb-like" evidence="6">
    <location>
        <begin position="170"/>
        <end position="212"/>
    </location>
</feature>
<dbReference type="PANTHER" id="PTHR46621:SF1">
    <property type="entry name" value="SNRNA-ACTIVATING PROTEIN COMPLEX SUBUNIT 4"/>
    <property type="match status" value="1"/>
</dbReference>
<comment type="caution">
    <text evidence="8">The sequence shown here is derived from an EMBL/GenBank/DDBJ whole genome shotgun (WGS) entry which is preliminary data.</text>
</comment>
<dbReference type="PROSITE" id="PS50090">
    <property type="entry name" value="MYB_LIKE"/>
    <property type="match status" value="1"/>
</dbReference>
<dbReference type="GO" id="GO:0042795">
    <property type="term" value="P:snRNA transcription by RNA polymerase II"/>
    <property type="evidence" value="ECO:0007669"/>
    <property type="project" value="TreeGrafter"/>
</dbReference>
<accession>A0A835YQW6</accession>
<dbReference type="GO" id="GO:0001006">
    <property type="term" value="F:RNA polymerase III type 3 promoter sequence-specific DNA binding"/>
    <property type="evidence" value="ECO:0007669"/>
    <property type="project" value="TreeGrafter"/>
</dbReference>